<dbReference type="InterPro" id="IPR017972">
    <property type="entry name" value="Cyt_P450_CS"/>
</dbReference>
<evidence type="ECO:0000313" key="11">
    <source>
        <dbReference type="Proteomes" id="UP000887565"/>
    </source>
</evidence>
<dbReference type="PANTHER" id="PTHR24302:SF15">
    <property type="entry name" value="FATTY-ACID PEROXYGENASE"/>
    <property type="match status" value="1"/>
</dbReference>
<dbReference type="SUPFAM" id="SSF48264">
    <property type="entry name" value="Cytochrome P450"/>
    <property type="match status" value="1"/>
</dbReference>
<dbReference type="FunFam" id="1.10.630.10:FF:000182">
    <property type="entry name" value="Cytochrome P450 3A4"/>
    <property type="match status" value="1"/>
</dbReference>
<dbReference type="GO" id="GO:0016705">
    <property type="term" value="F:oxidoreductase activity, acting on paired donors, with incorporation or reduction of molecular oxygen"/>
    <property type="evidence" value="ECO:0007669"/>
    <property type="project" value="InterPro"/>
</dbReference>
<evidence type="ECO:0000256" key="1">
    <source>
        <dbReference type="ARBA" id="ARBA00001971"/>
    </source>
</evidence>
<evidence type="ECO:0000256" key="4">
    <source>
        <dbReference type="ARBA" id="ARBA00022723"/>
    </source>
</evidence>
<comment type="function">
    <text evidence="8">Cytochromes P450 are a group of heme-thiolate monooxygenases. They oxidize a variety of structurally unrelated compounds, including steroids, fatty acids, and xenobiotics.</text>
</comment>
<dbReference type="Proteomes" id="UP000887565">
    <property type="component" value="Unplaced"/>
</dbReference>
<feature type="binding site" description="axial binding residue" evidence="9">
    <location>
        <position position="309"/>
    </location>
    <ligand>
        <name>heme</name>
        <dbReference type="ChEBI" id="CHEBI:30413"/>
    </ligand>
    <ligandPart>
        <name>Fe</name>
        <dbReference type="ChEBI" id="CHEBI:18248"/>
    </ligandPart>
</feature>
<evidence type="ECO:0000256" key="8">
    <source>
        <dbReference type="ARBA" id="ARBA00043906"/>
    </source>
</evidence>
<evidence type="ECO:0000256" key="10">
    <source>
        <dbReference type="RuleBase" id="RU000461"/>
    </source>
</evidence>
<dbReference type="WBParaSite" id="nRc.2.0.1.t34980-RA">
    <property type="protein sequence ID" value="nRc.2.0.1.t34980-RA"/>
    <property type="gene ID" value="nRc.2.0.1.g34980"/>
</dbReference>
<dbReference type="InterPro" id="IPR001128">
    <property type="entry name" value="Cyt_P450"/>
</dbReference>
<proteinExistence type="inferred from homology"/>
<evidence type="ECO:0000313" key="12">
    <source>
        <dbReference type="WBParaSite" id="nRc.2.0.1.t34980-RA"/>
    </source>
</evidence>
<organism evidence="11 12">
    <name type="scientific">Romanomermis culicivorax</name>
    <name type="common">Nematode worm</name>
    <dbReference type="NCBI Taxonomy" id="13658"/>
    <lineage>
        <taxon>Eukaryota</taxon>
        <taxon>Metazoa</taxon>
        <taxon>Ecdysozoa</taxon>
        <taxon>Nematoda</taxon>
        <taxon>Enoplea</taxon>
        <taxon>Dorylaimia</taxon>
        <taxon>Mermithida</taxon>
        <taxon>Mermithoidea</taxon>
        <taxon>Mermithidae</taxon>
        <taxon>Romanomermis</taxon>
    </lineage>
</organism>
<sequence length="365" mass="42241">MIDDCAKRMNYRLQEIATNKLEMDAKDEVSSFTMSVIAETLFGIRMDDDMEKAQIFIEKSKKAFEEFSLSNPMLWICFLFPSARTILESLGIGLLSKDCMEFFKSQVLSIIELRRRTAEKSDDFLQLLIDAHANDEANKDYHVISGNKWKDVKKRALTEEEIVANCVLFFLAGFETTSLTVAWIVHLLSVHQDVQHKLFEEIDATIQKNEPLTIDSISRLNYLEQILNETLRLYPVAARTDRVCNENCVVGPYHIPKGMVLNLGIRAVHLDEEYWHEPNHFDPERFSPERKHQIVPYSYFPFGLGPRNCIGMRLALLEVKICVIRLIEEFKILRSPKTEEFPKMKTNVGLTAPINGFWICLDKRN</sequence>
<dbReference type="InterPro" id="IPR050705">
    <property type="entry name" value="Cytochrome_P450_3A"/>
</dbReference>
<dbReference type="GO" id="GO:0005506">
    <property type="term" value="F:iron ion binding"/>
    <property type="evidence" value="ECO:0007669"/>
    <property type="project" value="InterPro"/>
</dbReference>
<evidence type="ECO:0000256" key="7">
    <source>
        <dbReference type="ARBA" id="ARBA00023033"/>
    </source>
</evidence>
<name>A0A915KA29_ROMCU</name>
<keyword evidence="11" id="KW-1185">Reference proteome</keyword>
<dbReference type="PROSITE" id="PS00086">
    <property type="entry name" value="CYTOCHROME_P450"/>
    <property type="match status" value="1"/>
</dbReference>
<keyword evidence="3 9" id="KW-0349">Heme</keyword>
<dbReference type="Gene3D" id="1.10.630.10">
    <property type="entry name" value="Cytochrome P450"/>
    <property type="match status" value="1"/>
</dbReference>
<dbReference type="Pfam" id="PF00067">
    <property type="entry name" value="p450"/>
    <property type="match status" value="1"/>
</dbReference>
<comment type="cofactor">
    <cofactor evidence="1 9">
        <name>heme</name>
        <dbReference type="ChEBI" id="CHEBI:30413"/>
    </cofactor>
</comment>
<dbReference type="GO" id="GO:0008395">
    <property type="term" value="F:steroid hydroxylase activity"/>
    <property type="evidence" value="ECO:0007669"/>
    <property type="project" value="TreeGrafter"/>
</dbReference>
<keyword evidence="4 9" id="KW-0479">Metal-binding</keyword>
<evidence type="ECO:0000256" key="9">
    <source>
        <dbReference type="PIRSR" id="PIRSR602401-1"/>
    </source>
</evidence>
<evidence type="ECO:0000256" key="2">
    <source>
        <dbReference type="ARBA" id="ARBA00010617"/>
    </source>
</evidence>
<accession>A0A915KA29</accession>
<keyword evidence="5 10" id="KW-0560">Oxidoreductase</keyword>
<dbReference type="PRINTS" id="PR00463">
    <property type="entry name" value="EP450I"/>
</dbReference>
<dbReference type="InterPro" id="IPR036396">
    <property type="entry name" value="Cyt_P450_sf"/>
</dbReference>
<protein>
    <submittedName>
        <fullName evidence="12">Cytochrome P450</fullName>
    </submittedName>
</protein>
<dbReference type="OMA" id="DEEYWHE"/>
<dbReference type="InterPro" id="IPR002401">
    <property type="entry name" value="Cyt_P450_E_grp-I"/>
</dbReference>
<dbReference type="GO" id="GO:0020037">
    <property type="term" value="F:heme binding"/>
    <property type="evidence" value="ECO:0007669"/>
    <property type="project" value="InterPro"/>
</dbReference>
<comment type="similarity">
    <text evidence="2 10">Belongs to the cytochrome P450 family.</text>
</comment>
<evidence type="ECO:0000256" key="5">
    <source>
        <dbReference type="ARBA" id="ARBA00023002"/>
    </source>
</evidence>
<evidence type="ECO:0000256" key="3">
    <source>
        <dbReference type="ARBA" id="ARBA00022617"/>
    </source>
</evidence>
<reference evidence="12" key="1">
    <citation type="submission" date="2022-11" db="UniProtKB">
        <authorList>
            <consortium name="WormBaseParasite"/>
        </authorList>
    </citation>
    <scope>IDENTIFICATION</scope>
</reference>
<dbReference type="PRINTS" id="PR00385">
    <property type="entry name" value="P450"/>
</dbReference>
<keyword evidence="6 9" id="KW-0408">Iron</keyword>
<keyword evidence="7 10" id="KW-0503">Monooxygenase</keyword>
<dbReference type="PANTHER" id="PTHR24302">
    <property type="entry name" value="CYTOCHROME P450 FAMILY 3"/>
    <property type="match status" value="1"/>
</dbReference>
<dbReference type="AlphaFoldDB" id="A0A915KA29"/>
<evidence type="ECO:0000256" key="6">
    <source>
        <dbReference type="ARBA" id="ARBA00023004"/>
    </source>
</evidence>